<protein>
    <submittedName>
        <fullName evidence="2">DUF861 domain-containing protein</fullName>
    </submittedName>
</protein>
<dbReference type="EMBL" id="CP058627">
    <property type="protein sequence ID" value="QLG87372.1"/>
    <property type="molecule type" value="Genomic_DNA"/>
</dbReference>
<reference evidence="2 3" key="1">
    <citation type="submission" date="2020-07" db="EMBL/GenBank/DDBJ databases">
        <title>Complete genome sequence of Chitinibacter sp. 2T18.</title>
        <authorList>
            <person name="Bae J.-W."/>
            <person name="Choi J.-W."/>
        </authorList>
    </citation>
    <scope>NUCLEOTIDE SEQUENCE [LARGE SCALE GENOMIC DNA]</scope>
    <source>
        <strain evidence="2 3">2T18</strain>
    </source>
</reference>
<dbReference type="InterPro" id="IPR008579">
    <property type="entry name" value="UGlyAH_Cupin_dom"/>
</dbReference>
<dbReference type="Gene3D" id="2.60.120.10">
    <property type="entry name" value="Jelly Rolls"/>
    <property type="match status" value="1"/>
</dbReference>
<keyword evidence="3" id="KW-1185">Reference proteome</keyword>
<organism evidence="2 3">
    <name type="scientific">Chitinibacter bivalviorum</name>
    <dbReference type="NCBI Taxonomy" id="2739434"/>
    <lineage>
        <taxon>Bacteria</taxon>
        <taxon>Pseudomonadati</taxon>
        <taxon>Pseudomonadota</taxon>
        <taxon>Betaproteobacteria</taxon>
        <taxon>Neisseriales</taxon>
        <taxon>Chitinibacteraceae</taxon>
        <taxon>Chitinibacter</taxon>
    </lineage>
</organism>
<dbReference type="CDD" id="cd02227">
    <property type="entry name" value="cupin_TM1112-like"/>
    <property type="match status" value="1"/>
</dbReference>
<dbReference type="PANTHER" id="PTHR40943:SF1">
    <property type="entry name" value="CYTOPLASMIC PROTEIN"/>
    <property type="match status" value="1"/>
</dbReference>
<gene>
    <name evidence="2" type="ORF">HQ393_03365</name>
</gene>
<evidence type="ECO:0000313" key="3">
    <source>
        <dbReference type="Proteomes" id="UP000509597"/>
    </source>
</evidence>
<evidence type="ECO:0000259" key="1">
    <source>
        <dbReference type="Pfam" id="PF05899"/>
    </source>
</evidence>
<dbReference type="InterPro" id="IPR011051">
    <property type="entry name" value="RmlC_Cupin_sf"/>
</dbReference>
<feature type="domain" description="(S)-ureidoglycine aminohydrolase cupin" evidence="1">
    <location>
        <begin position="40"/>
        <end position="114"/>
    </location>
</feature>
<dbReference type="SUPFAM" id="SSF51182">
    <property type="entry name" value="RmlC-like cupins"/>
    <property type="match status" value="1"/>
</dbReference>
<dbReference type="Proteomes" id="UP000509597">
    <property type="component" value="Chromosome"/>
</dbReference>
<dbReference type="PANTHER" id="PTHR40943">
    <property type="entry name" value="CYTOPLASMIC PROTEIN-RELATED"/>
    <property type="match status" value="1"/>
</dbReference>
<proteinExistence type="predicted"/>
<dbReference type="KEGG" id="chiz:HQ393_03365"/>
<dbReference type="RefSeq" id="WP_179357455.1">
    <property type="nucleotide sequence ID" value="NZ_CP058627.1"/>
</dbReference>
<accession>A0A7H9BG20</accession>
<sequence>MNSPAITHFSREVEVSFDRPRPDRLVSGNPNRTTWTHYTSNDQMLSCGIWACKVGSWNIRFASDKEEFFCVISGKVRLVDEQEQGVIVSAGEAAVIPAGFVGRFEVLEAVRKYFVVLDRSVIRA</sequence>
<dbReference type="AlphaFoldDB" id="A0A7H9BG20"/>
<dbReference type="Pfam" id="PF05899">
    <property type="entry name" value="Cupin_3"/>
    <property type="match status" value="1"/>
</dbReference>
<dbReference type="InterPro" id="IPR014710">
    <property type="entry name" value="RmlC-like_jellyroll"/>
</dbReference>
<name>A0A7H9BG20_9NEIS</name>
<evidence type="ECO:0000313" key="2">
    <source>
        <dbReference type="EMBL" id="QLG87372.1"/>
    </source>
</evidence>